<feature type="chain" id="PRO_5015533154" evidence="3">
    <location>
        <begin position="25"/>
        <end position="508"/>
    </location>
</feature>
<evidence type="ECO:0000256" key="3">
    <source>
        <dbReference type="SAM" id="SignalP"/>
    </source>
</evidence>
<comment type="caution">
    <text evidence="5">The sequence shown here is derived from an EMBL/GenBank/DDBJ whole genome shotgun (WGS) entry which is preliminary data.</text>
</comment>
<dbReference type="Gene3D" id="3.40.190.10">
    <property type="entry name" value="Periplasmic binding protein-like II"/>
    <property type="match status" value="1"/>
</dbReference>
<dbReference type="Gene3D" id="3.10.105.10">
    <property type="entry name" value="Dipeptide-binding Protein, Domain 3"/>
    <property type="match status" value="1"/>
</dbReference>
<dbReference type="GO" id="GO:1904680">
    <property type="term" value="F:peptide transmembrane transporter activity"/>
    <property type="evidence" value="ECO:0007669"/>
    <property type="project" value="TreeGrafter"/>
</dbReference>
<dbReference type="SUPFAM" id="SSF53850">
    <property type="entry name" value="Periplasmic binding protein-like II"/>
    <property type="match status" value="1"/>
</dbReference>
<evidence type="ECO:0000313" key="5">
    <source>
        <dbReference type="EMBL" id="PWC26436.1"/>
    </source>
</evidence>
<dbReference type="PANTHER" id="PTHR30290:SF83">
    <property type="entry name" value="ABC TRANSPORTER SUBSTRATE-BINDING PROTEIN"/>
    <property type="match status" value="1"/>
</dbReference>
<comment type="subcellular location">
    <subcellularLocation>
        <location evidence="1">Periplasm</location>
    </subcellularLocation>
</comment>
<dbReference type="GO" id="GO:0030288">
    <property type="term" value="C:outer membrane-bounded periplasmic space"/>
    <property type="evidence" value="ECO:0007669"/>
    <property type="project" value="UniProtKB-ARBA"/>
</dbReference>
<dbReference type="CDD" id="cd08490">
    <property type="entry name" value="PBP2_NikA_DppA_OppA_like_3"/>
    <property type="match status" value="1"/>
</dbReference>
<dbReference type="InterPro" id="IPR030678">
    <property type="entry name" value="Peptide/Ni-bd"/>
</dbReference>
<dbReference type="AlphaFoldDB" id="A0A2U1UXN3"/>
<feature type="domain" description="Solute-binding protein family 5" evidence="4">
    <location>
        <begin position="67"/>
        <end position="422"/>
    </location>
</feature>
<dbReference type="EMBL" id="PDOA01000040">
    <property type="protein sequence ID" value="PWC26436.1"/>
    <property type="molecule type" value="Genomic_DNA"/>
</dbReference>
<keyword evidence="6" id="KW-1185">Reference proteome</keyword>
<gene>
    <name evidence="5" type="ORF">CR165_23215</name>
</gene>
<evidence type="ECO:0000259" key="4">
    <source>
        <dbReference type="Pfam" id="PF00496"/>
    </source>
</evidence>
<keyword evidence="3" id="KW-0732">Signal</keyword>
<protein>
    <submittedName>
        <fullName evidence="5">ABC transporter substrate-binding protein</fullName>
    </submittedName>
</protein>
<evidence type="ECO:0000256" key="1">
    <source>
        <dbReference type="ARBA" id="ARBA00004418"/>
    </source>
</evidence>
<dbReference type="Pfam" id="PF00496">
    <property type="entry name" value="SBP_bac_5"/>
    <property type="match status" value="1"/>
</dbReference>
<dbReference type="GO" id="GO:0043190">
    <property type="term" value="C:ATP-binding cassette (ABC) transporter complex"/>
    <property type="evidence" value="ECO:0007669"/>
    <property type="project" value="InterPro"/>
</dbReference>
<dbReference type="Proteomes" id="UP000245048">
    <property type="component" value="Unassembled WGS sequence"/>
</dbReference>
<evidence type="ECO:0000313" key="6">
    <source>
        <dbReference type="Proteomes" id="UP000245048"/>
    </source>
</evidence>
<reference evidence="6" key="1">
    <citation type="submission" date="2017-10" db="EMBL/GenBank/DDBJ databases">
        <authorList>
            <person name="Toshchakov S.V."/>
            <person name="Goeva M.A."/>
        </authorList>
    </citation>
    <scope>NUCLEOTIDE SEQUENCE [LARGE SCALE GENOMIC DNA]</scope>
    <source>
        <strain evidence="6">JR1/69-1-13</strain>
    </source>
</reference>
<proteinExistence type="inferred from homology"/>
<dbReference type="GO" id="GO:0015833">
    <property type="term" value="P:peptide transport"/>
    <property type="evidence" value="ECO:0007669"/>
    <property type="project" value="TreeGrafter"/>
</dbReference>
<evidence type="ECO:0000256" key="2">
    <source>
        <dbReference type="ARBA" id="ARBA00005695"/>
    </source>
</evidence>
<name>A0A2U1UXN3_9PROT</name>
<dbReference type="InterPro" id="IPR000914">
    <property type="entry name" value="SBP_5_dom"/>
</dbReference>
<organism evidence="5 6">
    <name type="scientific">Teichococcus aestuarii</name>
    <dbReference type="NCBI Taxonomy" id="568898"/>
    <lineage>
        <taxon>Bacteria</taxon>
        <taxon>Pseudomonadati</taxon>
        <taxon>Pseudomonadota</taxon>
        <taxon>Alphaproteobacteria</taxon>
        <taxon>Acetobacterales</taxon>
        <taxon>Roseomonadaceae</taxon>
        <taxon>Roseomonas</taxon>
    </lineage>
</organism>
<dbReference type="InterPro" id="IPR039424">
    <property type="entry name" value="SBP_5"/>
</dbReference>
<dbReference type="OrthoDB" id="9773508at2"/>
<comment type="similarity">
    <text evidence="2">Belongs to the bacterial solute-binding protein 5 family.</text>
</comment>
<feature type="signal peptide" evidence="3">
    <location>
        <begin position="1"/>
        <end position="24"/>
    </location>
</feature>
<dbReference type="PIRSF" id="PIRSF002741">
    <property type="entry name" value="MppA"/>
    <property type="match status" value="1"/>
</dbReference>
<sequence length="508" mass="55060">MELPLRLFLRAALCMLLLTTAAAAQERPLRVVAPFEILGLEPAQAGHIFLRMDVAETLVSFDRQGQAVPALAQGWTLSDDRKVWRFTLRDKARFHDETPVTAEAVVASLERSRGKGGVLNQVALDSISAEDGTVVIRTREPFAPLPAFLANYSSIILAPSSLDAAGNVTRIVATGPYRVSRLAPPLSLETERSPSWSGPAPAFTRASYLSVAQGESRATMAESGEADLAFTLPPTAMRRLAGNPRIALRSEPVPRTRIMLVNSGDPLLSDPRARRALSLAVDRAGMAAGILRNPAAAATQLLPPVLAGWHDPSLPPLAHDPAEARRLLAELGWRPGADGILVRDGRRFRLSLRTVTVFPELPIMATAIQAQLREVGIEVDVQAVGGAEIPAAHADGSLQLALAARNYALVPEPLGVLQEDFGPKGGVWGAMGWSSPALLDAFRKLSTTFEPAEREAPRRLVTRILQEELPVIPLSWLDYNFAVSQRVTEVRFDPYELSYGLRDIRPAR</sequence>
<dbReference type="PANTHER" id="PTHR30290">
    <property type="entry name" value="PERIPLASMIC BINDING COMPONENT OF ABC TRANSPORTER"/>
    <property type="match status" value="1"/>
</dbReference>
<accession>A0A2U1UXN3</accession>